<evidence type="ECO:0000313" key="6">
    <source>
        <dbReference type="Proteomes" id="UP001156881"/>
    </source>
</evidence>
<protein>
    <submittedName>
        <fullName evidence="4">Flp pilus assembly protein TadG</fullName>
    </submittedName>
    <submittedName>
        <fullName evidence="3">Pilus biosynthesis protein TadE</fullName>
    </submittedName>
</protein>
<dbReference type="Proteomes" id="UP001156881">
    <property type="component" value="Unassembled WGS sequence"/>
</dbReference>
<evidence type="ECO:0000256" key="1">
    <source>
        <dbReference type="SAM" id="Phobius"/>
    </source>
</evidence>
<evidence type="ECO:0000259" key="2">
    <source>
        <dbReference type="Pfam" id="PF07811"/>
    </source>
</evidence>
<feature type="transmembrane region" description="Helical" evidence="1">
    <location>
        <begin position="20"/>
        <end position="41"/>
    </location>
</feature>
<keyword evidence="1" id="KW-0472">Membrane</keyword>
<reference evidence="4 5" key="3">
    <citation type="submission" date="2020-08" db="EMBL/GenBank/DDBJ databases">
        <title>Genomic Encyclopedia of Type Strains, Phase IV (KMG-IV): sequencing the most valuable type-strain genomes for metagenomic binning, comparative biology and taxonomic classification.</title>
        <authorList>
            <person name="Goeker M."/>
        </authorList>
    </citation>
    <scope>NUCLEOTIDE SEQUENCE [LARGE SCALE GENOMIC DNA]</scope>
    <source>
        <strain evidence="4 5">DSM 24105</strain>
    </source>
</reference>
<feature type="domain" description="TadE-like" evidence="2">
    <location>
        <begin position="14"/>
        <end position="53"/>
    </location>
</feature>
<evidence type="ECO:0000313" key="5">
    <source>
        <dbReference type="Proteomes" id="UP000517759"/>
    </source>
</evidence>
<accession>A0A7W6AL52</accession>
<keyword evidence="1" id="KW-0812">Transmembrane</keyword>
<dbReference type="RefSeq" id="WP_183505922.1">
    <property type="nucleotide sequence ID" value="NZ_BSPG01000031.1"/>
</dbReference>
<dbReference type="InterPro" id="IPR012495">
    <property type="entry name" value="TadE-like_dom"/>
</dbReference>
<dbReference type="Proteomes" id="UP000517759">
    <property type="component" value="Unassembled WGS sequence"/>
</dbReference>
<evidence type="ECO:0000313" key="3">
    <source>
        <dbReference type="EMBL" id="GLS46003.1"/>
    </source>
</evidence>
<proteinExistence type="predicted"/>
<dbReference type="EMBL" id="JACIDN010000004">
    <property type="protein sequence ID" value="MBB3903225.1"/>
    <property type="molecule type" value="Genomic_DNA"/>
</dbReference>
<evidence type="ECO:0000313" key="4">
    <source>
        <dbReference type="EMBL" id="MBB3903225.1"/>
    </source>
</evidence>
<dbReference type="Pfam" id="PF07811">
    <property type="entry name" value="TadE"/>
    <property type="match status" value="1"/>
</dbReference>
<comment type="caution">
    <text evidence="4">The sequence shown here is derived from an EMBL/GenBank/DDBJ whole genome shotgun (WGS) entry which is preliminary data.</text>
</comment>
<name>A0A7W6AL52_9HYPH</name>
<gene>
    <name evidence="3" type="ORF">GCM10007884_39940</name>
    <name evidence="4" type="ORF">GGR33_002727</name>
</gene>
<keyword evidence="6" id="KW-1185">Reference proteome</keyword>
<keyword evidence="1" id="KW-1133">Transmembrane helix</keyword>
<organism evidence="4 5">
    <name type="scientific">Methylobacterium brachythecii</name>
    <dbReference type="NCBI Taxonomy" id="1176177"/>
    <lineage>
        <taxon>Bacteria</taxon>
        <taxon>Pseudomonadati</taxon>
        <taxon>Pseudomonadota</taxon>
        <taxon>Alphaproteobacteria</taxon>
        <taxon>Hyphomicrobiales</taxon>
        <taxon>Methylobacteriaceae</taxon>
        <taxon>Methylobacterium</taxon>
    </lineage>
</organism>
<sequence length="176" mass="18440">MSGLVRRFRRNQSGVGAVEFALILPTMLFAILGSFQIFALARARMLTVAATRNLADLVSQQDSVTPTQIADFCKAGKFSLLPLASASFKASIASVTYSNNVRKIDWTDVSCGAVTAIANAATTAASVTQAAGDTAIVVSASYTYTSPITFPLTLNVTFASTALSRPRLGTAVTYGT</sequence>
<reference evidence="3" key="4">
    <citation type="submission" date="2023-01" db="EMBL/GenBank/DDBJ databases">
        <title>Draft genome sequence of Methylobacterium brachythecii strain NBRC 107710.</title>
        <authorList>
            <person name="Sun Q."/>
            <person name="Mori K."/>
        </authorList>
    </citation>
    <scope>NUCLEOTIDE SEQUENCE</scope>
    <source>
        <strain evidence="3">NBRC 107710</strain>
    </source>
</reference>
<dbReference type="AlphaFoldDB" id="A0A7W6AL52"/>
<reference evidence="6" key="2">
    <citation type="journal article" date="2019" name="Int. J. Syst. Evol. Microbiol.">
        <title>The Global Catalogue of Microorganisms (GCM) 10K type strain sequencing project: providing services to taxonomists for standard genome sequencing and annotation.</title>
        <authorList>
            <consortium name="The Broad Institute Genomics Platform"/>
            <consortium name="The Broad Institute Genome Sequencing Center for Infectious Disease"/>
            <person name="Wu L."/>
            <person name="Ma J."/>
        </authorList>
    </citation>
    <scope>NUCLEOTIDE SEQUENCE [LARGE SCALE GENOMIC DNA]</scope>
    <source>
        <strain evidence="6">NBRC 107710</strain>
    </source>
</reference>
<reference evidence="3" key="1">
    <citation type="journal article" date="2014" name="Int. J. Syst. Evol. Microbiol.">
        <title>Complete genome of a new Firmicutes species belonging to the dominant human colonic microbiota ('Ruminococcus bicirculans') reveals two chromosomes and a selective capacity to utilize plant glucans.</title>
        <authorList>
            <consortium name="NISC Comparative Sequencing Program"/>
            <person name="Wegmann U."/>
            <person name="Louis P."/>
            <person name="Goesmann A."/>
            <person name="Henrissat B."/>
            <person name="Duncan S.H."/>
            <person name="Flint H.J."/>
        </authorList>
    </citation>
    <scope>NUCLEOTIDE SEQUENCE</scope>
    <source>
        <strain evidence="3">NBRC 107710</strain>
    </source>
</reference>
<dbReference type="EMBL" id="BSPG01000031">
    <property type="protein sequence ID" value="GLS46003.1"/>
    <property type="molecule type" value="Genomic_DNA"/>
</dbReference>